<sequence>MLRPSIPLGRFAGVRVGLNPTVLVIAVLLVTGLAFGRLPAAFPGYGVAGYLAAAVAGTLAFLASLLAHELAHAVVARREGVEVAGVTLWLLGGVAHLRGEPRTPGADLRIAAAGPLVSLALGVCFGLLALAGQGLVRGTLTYLAGANLVLAVFNLVPGAPLDGGRILRALLWAWRGDRVFAAVVAAKAGKAVGWTLLALGGIMLLTGAGLQGVWFGVVGLFVAGAAAAEERHARAIAPQKSPTVT</sequence>
<dbReference type="InterPro" id="IPR008915">
    <property type="entry name" value="Peptidase_M50"/>
</dbReference>
<reference evidence="14 15" key="1">
    <citation type="submission" date="2024-10" db="EMBL/GenBank/DDBJ databases">
        <title>The Natural Products Discovery Center: Release of the First 8490 Sequenced Strains for Exploring Actinobacteria Biosynthetic Diversity.</title>
        <authorList>
            <person name="Kalkreuter E."/>
            <person name="Kautsar S.A."/>
            <person name="Yang D."/>
            <person name="Bader C.D."/>
            <person name="Teijaro C.N."/>
            <person name="Fluegel L."/>
            <person name="Davis C.M."/>
            <person name="Simpson J.R."/>
            <person name="Lauterbach L."/>
            <person name="Steele A.D."/>
            <person name="Gui C."/>
            <person name="Meng S."/>
            <person name="Li G."/>
            <person name="Viehrig K."/>
            <person name="Ye F."/>
            <person name="Su P."/>
            <person name="Kiefer A.F."/>
            <person name="Nichols A."/>
            <person name="Cepeda A.J."/>
            <person name="Yan W."/>
            <person name="Fan B."/>
            <person name="Jiang Y."/>
            <person name="Adhikari A."/>
            <person name="Zheng C.-J."/>
            <person name="Schuster L."/>
            <person name="Cowan T.M."/>
            <person name="Smanski M.J."/>
            <person name="Chevrette M.G."/>
            <person name="De Carvalho L.P.S."/>
            <person name="Shen B."/>
        </authorList>
    </citation>
    <scope>NUCLEOTIDE SEQUENCE [LARGE SCALE GENOMIC DNA]</scope>
    <source>
        <strain evidence="14 15">NPDC050545</strain>
    </source>
</reference>
<feature type="transmembrane region" description="Helical" evidence="12">
    <location>
        <begin position="212"/>
        <end position="228"/>
    </location>
</feature>
<evidence type="ECO:0000259" key="13">
    <source>
        <dbReference type="Pfam" id="PF02163"/>
    </source>
</evidence>
<dbReference type="GO" id="GO:0006508">
    <property type="term" value="P:proteolysis"/>
    <property type="evidence" value="ECO:0007669"/>
    <property type="project" value="UniProtKB-KW"/>
</dbReference>
<evidence type="ECO:0000256" key="4">
    <source>
        <dbReference type="ARBA" id="ARBA00022670"/>
    </source>
</evidence>
<keyword evidence="8" id="KW-0862">Zinc</keyword>
<evidence type="ECO:0000256" key="11">
    <source>
        <dbReference type="ARBA" id="ARBA00023136"/>
    </source>
</evidence>
<dbReference type="EMBL" id="JBITGY010000011">
    <property type="protein sequence ID" value="MFI6503276.1"/>
    <property type="molecule type" value="Genomic_DNA"/>
</dbReference>
<comment type="cofactor">
    <cofactor evidence="1">
        <name>Zn(2+)</name>
        <dbReference type="ChEBI" id="CHEBI:29105"/>
    </cofactor>
</comment>
<dbReference type="Proteomes" id="UP001612741">
    <property type="component" value="Unassembled WGS sequence"/>
</dbReference>
<evidence type="ECO:0000256" key="7">
    <source>
        <dbReference type="ARBA" id="ARBA00022801"/>
    </source>
</evidence>
<gene>
    <name evidence="14" type="ORF">ACIBG2_38245</name>
</gene>
<feature type="transmembrane region" description="Helical" evidence="12">
    <location>
        <begin position="80"/>
        <end position="98"/>
    </location>
</feature>
<evidence type="ECO:0000256" key="9">
    <source>
        <dbReference type="ARBA" id="ARBA00022989"/>
    </source>
</evidence>
<keyword evidence="15" id="KW-1185">Reference proteome</keyword>
<feature type="transmembrane region" description="Helical" evidence="12">
    <location>
        <begin position="110"/>
        <end position="132"/>
    </location>
</feature>
<name>A0ABW7Z5H8_9ACTN</name>
<dbReference type="PANTHER" id="PTHR39188">
    <property type="entry name" value="MEMBRANE-ASSOCIATED ZINC METALLOPROTEASE M50B"/>
    <property type="match status" value="1"/>
</dbReference>
<evidence type="ECO:0000256" key="1">
    <source>
        <dbReference type="ARBA" id="ARBA00001947"/>
    </source>
</evidence>
<keyword evidence="5 12" id="KW-0812">Transmembrane</keyword>
<dbReference type="PANTHER" id="PTHR39188:SF3">
    <property type="entry name" value="STAGE IV SPORULATION PROTEIN FB"/>
    <property type="match status" value="1"/>
</dbReference>
<comment type="subcellular location">
    <subcellularLocation>
        <location evidence="2">Membrane</location>
        <topology evidence="2">Multi-pass membrane protein</topology>
    </subcellularLocation>
</comment>
<dbReference type="Pfam" id="PF02163">
    <property type="entry name" value="Peptidase_M50"/>
    <property type="match status" value="2"/>
</dbReference>
<evidence type="ECO:0000256" key="12">
    <source>
        <dbReference type="SAM" id="Phobius"/>
    </source>
</evidence>
<keyword evidence="9 12" id="KW-1133">Transmembrane helix</keyword>
<comment type="similarity">
    <text evidence="3">Belongs to the peptidase M50B family.</text>
</comment>
<feature type="domain" description="Peptidase M50" evidence="13">
    <location>
        <begin position="134"/>
        <end position="183"/>
    </location>
</feature>
<accession>A0ABW7Z5H8</accession>
<feature type="transmembrane region" description="Helical" evidence="12">
    <location>
        <begin position="139"/>
        <end position="159"/>
    </location>
</feature>
<evidence type="ECO:0000313" key="14">
    <source>
        <dbReference type="EMBL" id="MFI6503276.1"/>
    </source>
</evidence>
<feature type="transmembrane region" description="Helical" evidence="12">
    <location>
        <begin position="12"/>
        <end position="35"/>
    </location>
</feature>
<evidence type="ECO:0000256" key="5">
    <source>
        <dbReference type="ARBA" id="ARBA00022692"/>
    </source>
</evidence>
<evidence type="ECO:0000256" key="8">
    <source>
        <dbReference type="ARBA" id="ARBA00022833"/>
    </source>
</evidence>
<keyword evidence="11 12" id="KW-0472">Membrane</keyword>
<keyword evidence="10" id="KW-0482">Metalloprotease</keyword>
<comment type="caution">
    <text evidence="14">The sequence shown here is derived from an EMBL/GenBank/DDBJ whole genome shotgun (WGS) entry which is preliminary data.</text>
</comment>
<evidence type="ECO:0000256" key="6">
    <source>
        <dbReference type="ARBA" id="ARBA00022723"/>
    </source>
</evidence>
<protein>
    <submittedName>
        <fullName evidence="14">Site-2 protease family protein</fullName>
    </submittedName>
</protein>
<evidence type="ECO:0000256" key="3">
    <source>
        <dbReference type="ARBA" id="ARBA00007931"/>
    </source>
</evidence>
<keyword evidence="7" id="KW-0378">Hydrolase</keyword>
<proteinExistence type="inferred from homology"/>
<feature type="transmembrane region" description="Helical" evidence="12">
    <location>
        <begin position="47"/>
        <end position="68"/>
    </location>
</feature>
<evidence type="ECO:0000256" key="2">
    <source>
        <dbReference type="ARBA" id="ARBA00004141"/>
    </source>
</evidence>
<keyword evidence="4 14" id="KW-0645">Protease</keyword>
<organism evidence="14 15">
    <name type="scientific">Nonomuraea typhae</name>
    <dbReference type="NCBI Taxonomy" id="2603600"/>
    <lineage>
        <taxon>Bacteria</taxon>
        <taxon>Bacillati</taxon>
        <taxon>Actinomycetota</taxon>
        <taxon>Actinomycetes</taxon>
        <taxon>Streptosporangiales</taxon>
        <taxon>Streptosporangiaceae</taxon>
        <taxon>Nonomuraea</taxon>
    </lineage>
</organism>
<evidence type="ECO:0000313" key="15">
    <source>
        <dbReference type="Proteomes" id="UP001612741"/>
    </source>
</evidence>
<dbReference type="GO" id="GO:0008233">
    <property type="term" value="F:peptidase activity"/>
    <property type="evidence" value="ECO:0007669"/>
    <property type="project" value="UniProtKB-KW"/>
</dbReference>
<evidence type="ECO:0000256" key="10">
    <source>
        <dbReference type="ARBA" id="ARBA00023049"/>
    </source>
</evidence>
<dbReference type="RefSeq" id="WP_397089063.1">
    <property type="nucleotide sequence ID" value="NZ_JBITGY010000011.1"/>
</dbReference>
<keyword evidence="6" id="KW-0479">Metal-binding</keyword>
<feature type="domain" description="Peptidase M50" evidence="13">
    <location>
        <begin position="58"/>
        <end position="131"/>
    </location>
</feature>